<evidence type="ECO:0000313" key="6">
    <source>
        <dbReference type="Proteomes" id="UP000800096"/>
    </source>
</evidence>
<feature type="active site" description="Proton donor/acceptor" evidence="1">
    <location>
        <position position="183"/>
    </location>
</feature>
<dbReference type="PIRSF" id="PIRSF015753">
    <property type="entry name" value="GST"/>
    <property type="match status" value="1"/>
</dbReference>
<reference evidence="5" key="1">
    <citation type="journal article" date="2020" name="Stud. Mycol.">
        <title>101 Dothideomycetes genomes: a test case for predicting lifestyles and emergence of pathogens.</title>
        <authorList>
            <person name="Haridas S."/>
            <person name="Albert R."/>
            <person name="Binder M."/>
            <person name="Bloem J."/>
            <person name="Labutti K."/>
            <person name="Salamov A."/>
            <person name="Andreopoulos B."/>
            <person name="Baker S."/>
            <person name="Barry K."/>
            <person name="Bills G."/>
            <person name="Bluhm B."/>
            <person name="Cannon C."/>
            <person name="Castanera R."/>
            <person name="Culley D."/>
            <person name="Daum C."/>
            <person name="Ezra D."/>
            <person name="Gonzalez J."/>
            <person name="Henrissat B."/>
            <person name="Kuo A."/>
            <person name="Liang C."/>
            <person name="Lipzen A."/>
            <person name="Lutzoni F."/>
            <person name="Magnuson J."/>
            <person name="Mondo S."/>
            <person name="Nolan M."/>
            <person name="Ohm R."/>
            <person name="Pangilinan J."/>
            <person name="Park H.-J."/>
            <person name="Ramirez L."/>
            <person name="Alfaro M."/>
            <person name="Sun H."/>
            <person name="Tritt A."/>
            <person name="Yoshinaga Y."/>
            <person name="Zwiers L.-H."/>
            <person name="Turgeon B."/>
            <person name="Goodwin S."/>
            <person name="Spatafora J."/>
            <person name="Crous P."/>
            <person name="Grigoriev I."/>
        </authorList>
    </citation>
    <scope>NUCLEOTIDE SEQUENCE</scope>
    <source>
        <strain evidence="5">HMLAC05119</strain>
    </source>
</reference>
<dbReference type="InterPro" id="IPR036282">
    <property type="entry name" value="Glutathione-S-Trfase_C_sf"/>
</dbReference>
<dbReference type="Gene3D" id="3.40.30.10">
    <property type="entry name" value="Glutaredoxin"/>
    <property type="match status" value="1"/>
</dbReference>
<dbReference type="InterPro" id="IPR004045">
    <property type="entry name" value="Glutathione_S-Trfase_N"/>
</dbReference>
<dbReference type="Pfam" id="PF13409">
    <property type="entry name" value="GST_N_2"/>
    <property type="match status" value="1"/>
</dbReference>
<dbReference type="PANTHER" id="PTHR32419">
    <property type="entry name" value="GLUTATHIONYL-HYDROQUINONE REDUCTASE"/>
    <property type="match status" value="1"/>
</dbReference>
<evidence type="ECO:0000256" key="1">
    <source>
        <dbReference type="PIRSR" id="PIRSR015753-1"/>
    </source>
</evidence>
<evidence type="ECO:0000256" key="3">
    <source>
        <dbReference type="PIRSR" id="PIRSR015753-3"/>
    </source>
</evidence>
<dbReference type="SFLD" id="SFLDG01148">
    <property type="entry name" value="Xi_(cytGST)"/>
    <property type="match status" value="1"/>
</dbReference>
<dbReference type="Proteomes" id="UP000800096">
    <property type="component" value="Unassembled WGS sequence"/>
</dbReference>
<feature type="binding site" evidence="2">
    <location>
        <position position="77"/>
    </location>
    <ligand>
        <name>glutathione</name>
        <dbReference type="ChEBI" id="CHEBI:57925"/>
    </ligand>
</feature>
<evidence type="ECO:0000313" key="5">
    <source>
        <dbReference type="EMBL" id="KAF1915603.1"/>
    </source>
</evidence>
<dbReference type="PROSITE" id="PS50405">
    <property type="entry name" value="GST_CTER"/>
    <property type="match status" value="1"/>
</dbReference>
<feature type="active site" description="Nucleophile" evidence="1">
    <location>
        <position position="44"/>
    </location>
</feature>
<feature type="binding site" evidence="2">
    <location>
        <begin position="128"/>
        <end position="129"/>
    </location>
    <ligand>
        <name>glutathione</name>
        <dbReference type="ChEBI" id="CHEBI:57925"/>
    </ligand>
</feature>
<dbReference type="InterPro" id="IPR016639">
    <property type="entry name" value="GST_Omega/GSH"/>
</dbReference>
<feature type="domain" description="GST C-terminal" evidence="4">
    <location>
        <begin position="160"/>
        <end position="292"/>
    </location>
</feature>
<evidence type="ECO:0000259" key="4">
    <source>
        <dbReference type="PROSITE" id="PS50405"/>
    </source>
</evidence>
<dbReference type="EMBL" id="ML979136">
    <property type="protein sequence ID" value="KAF1915603.1"/>
    <property type="molecule type" value="Genomic_DNA"/>
</dbReference>
<dbReference type="SUPFAM" id="SSF52833">
    <property type="entry name" value="Thioredoxin-like"/>
    <property type="match status" value="1"/>
</dbReference>
<dbReference type="OrthoDB" id="2309723at2759"/>
<dbReference type="InterPro" id="IPR040079">
    <property type="entry name" value="Glutathione_S-Trfase"/>
</dbReference>
<feature type="site" description="Lowers pKa of active site Cys" evidence="3">
    <location>
        <position position="295"/>
    </location>
</feature>
<dbReference type="GO" id="GO:0005737">
    <property type="term" value="C:cytoplasm"/>
    <property type="evidence" value="ECO:0007669"/>
    <property type="project" value="TreeGrafter"/>
</dbReference>
<dbReference type="SFLD" id="SFLDG01206">
    <property type="entry name" value="Xi.1"/>
    <property type="match status" value="1"/>
</dbReference>
<gene>
    <name evidence="5" type="ORF">BDU57DRAFT_499833</name>
</gene>
<name>A0A6A5QJH1_AMPQU</name>
<evidence type="ECO:0000256" key="2">
    <source>
        <dbReference type="PIRSR" id="PIRSR015753-2"/>
    </source>
</evidence>
<organism evidence="5 6">
    <name type="scientific">Ampelomyces quisqualis</name>
    <name type="common">Powdery mildew agent</name>
    <dbReference type="NCBI Taxonomy" id="50730"/>
    <lineage>
        <taxon>Eukaryota</taxon>
        <taxon>Fungi</taxon>
        <taxon>Dikarya</taxon>
        <taxon>Ascomycota</taxon>
        <taxon>Pezizomycotina</taxon>
        <taxon>Dothideomycetes</taxon>
        <taxon>Pleosporomycetidae</taxon>
        <taxon>Pleosporales</taxon>
        <taxon>Pleosporineae</taxon>
        <taxon>Phaeosphaeriaceae</taxon>
        <taxon>Ampelomyces</taxon>
    </lineage>
</organism>
<protein>
    <submittedName>
        <fullName evidence="5">Glutathione transferase</fullName>
    </submittedName>
</protein>
<dbReference type="CDD" id="cd03190">
    <property type="entry name" value="GST_C_Omega_like"/>
    <property type="match status" value="1"/>
</dbReference>
<dbReference type="AlphaFoldDB" id="A0A6A5QJH1"/>
<dbReference type="SUPFAM" id="SSF47616">
    <property type="entry name" value="GST C-terminal domain-like"/>
    <property type="match status" value="1"/>
</dbReference>
<dbReference type="SFLD" id="SFLDS00019">
    <property type="entry name" value="Glutathione_Transferase_(cytos"/>
    <property type="match status" value="1"/>
</dbReference>
<dbReference type="Pfam" id="PF13410">
    <property type="entry name" value="GST_C_2"/>
    <property type="match status" value="1"/>
</dbReference>
<dbReference type="PANTHER" id="PTHR32419:SF25">
    <property type="entry name" value="GLUTATHIONE S-TRANSFERASE (EUROFUNG)"/>
    <property type="match status" value="1"/>
</dbReference>
<feature type="site" description="Lowers pKa of active site Cys" evidence="3">
    <location>
        <position position="244"/>
    </location>
</feature>
<dbReference type="GO" id="GO:0004364">
    <property type="term" value="F:glutathione transferase activity"/>
    <property type="evidence" value="ECO:0007669"/>
    <property type="project" value="InterPro"/>
</dbReference>
<dbReference type="InterPro" id="IPR047047">
    <property type="entry name" value="GST_Omega-like_C"/>
</dbReference>
<keyword evidence="5" id="KW-0808">Transferase</keyword>
<dbReference type="InterPro" id="IPR036249">
    <property type="entry name" value="Thioredoxin-like_sf"/>
</dbReference>
<keyword evidence="6" id="KW-1185">Reference proteome</keyword>
<accession>A0A6A5QJH1</accession>
<feature type="binding site" evidence="2">
    <location>
        <begin position="110"/>
        <end position="113"/>
    </location>
    <ligand>
        <name>glutathione</name>
        <dbReference type="ChEBI" id="CHEBI:57925"/>
    </ligand>
</feature>
<dbReference type="InterPro" id="IPR010987">
    <property type="entry name" value="Glutathione-S-Trfase_C-like"/>
</dbReference>
<sequence length="316" mass="36206">MAHRDGVEGRIQGSRIPSSFRNIIPSERFPAEKGRYVLYGNYVCPWAHRAVIVRGLKGLEGILDLVEVDARDRTHGWYFSGKSEPSKDRISGVRWLKELYLKADPDYKGRITIPVLWDRQQETIVNNESAEITRMLCDAFDNLLPPEAREAQKGPTALIPSQLRTEIDELNSWVYDTVNNGVYKVGFAASQTAYNEHTEKLFMSLDRLEDRLSQPGNGPYLFGKYITEADIRLYTTLIRFDIAYYTLFKCNMRMIRLDYPRLHDWLRRLYWSEGPETAGGVFKHTTHFDTIRRGYASVLAGNGVVPTGPVPPIMPL</sequence>
<proteinExistence type="predicted"/>
<dbReference type="Gene3D" id="1.20.1050.10">
    <property type="match status" value="1"/>
</dbReference>